<keyword evidence="3" id="KW-0862">Zinc</keyword>
<feature type="compositionally biased region" description="Acidic residues" evidence="5">
    <location>
        <begin position="1237"/>
        <end position="1247"/>
    </location>
</feature>
<dbReference type="GO" id="GO:0000785">
    <property type="term" value="C:chromatin"/>
    <property type="evidence" value="ECO:0007669"/>
    <property type="project" value="TreeGrafter"/>
</dbReference>
<dbReference type="GO" id="GO:0016925">
    <property type="term" value="P:protein sumoylation"/>
    <property type="evidence" value="ECO:0007669"/>
    <property type="project" value="TreeGrafter"/>
</dbReference>
<evidence type="ECO:0000256" key="3">
    <source>
        <dbReference type="ARBA" id="ARBA00022833"/>
    </source>
</evidence>
<dbReference type="AlphaFoldDB" id="A0A9P9WUG2"/>
<feature type="compositionally biased region" description="Pro residues" evidence="5">
    <location>
        <begin position="238"/>
        <end position="249"/>
    </location>
</feature>
<keyword evidence="8" id="KW-1185">Reference proteome</keyword>
<organism evidence="7 8">
    <name type="scientific">Neoarthrinium moseri</name>
    <dbReference type="NCBI Taxonomy" id="1658444"/>
    <lineage>
        <taxon>Eukaryota</taxon>
        <taxon>Fungi</taxon>
        <taxon>Dikarya</taxon>
        <taxon>Ascomycota</taxon>
        <taxon>Pezizomycotina</taxon>
        <taxon>Sordariomycetes</taxon>
        <taxon>Xylariomycetidae</taxon>
        <taxon>Amphisphaeriales</taxon>
        <taxon>Apiosporaceae</taxon>
        <taxon>Neoarthrinium</taxon>
    </lineage>
</organism>
<feature type="compositionally biased region" description="Low complexity" evidence="5">
    <location>
        <begin position="224"/>
        <end position="237"/>
    </location>
</feature>
<dbReference type="EMBL" id="JAFIMR010000004">
    <property type="protein sequence ID" value="KAI1879156.1"/>
    <property type="molecule type" value="Genomic_DNA"/>
</dbReference>
<feature type="compositionally biased region" description="Low complexity" evidence="5">
    <location>
        <begin position="105"/>
        <end position="118"/>
    </location>
</feature>
<evidence type="ECO:0000256" key="1">
    <source>
        <dbReference type="ARBA" id="ARBA00022723"/>
    </source>
</evidence>
<feature type="region of interest" description="Disordered" evidence="5">
    <location>
        <begin position="1231"/>
        <end position="1269"/>
    </location>
</feature>
<accession>A0A9P9WUG2</accession>
<dbReference type="GO" id="GO:0008270">
    <property type="term" value="F:zinc ion binding"/>
    <property type="evidence" value="ECO:0007669"/>
    <property type="project" value="UniProtKB-KW"/>
</dbReference>
<evidence type="ECO:0000256" key="4">
    <source>
        <dbReference type="PROSITE-ProRule" id="PRU00452"/>
    </source>
</evidence>
<evidence type="ECO:0000256" key="2">
    <source>
        <dbReference type="ARBA" id="ARBA00022771"/>
    </source>
</evidence>
<feature type="region of interest" description="Disordered" evidence="5">
    <location>
        <begin position="523"/>
        <end position="703"/>
    </location>
</feature>
<evidence type="ECO:0000259" key="6">
    <source>
        <dbReference type="PROSITE" id="PS51044"/>
    </source>
</evidence>
<dbReference type="InterPro" id="IPR013083">
    <property type="entry name" value="Znf_RING/FYVE/PHD"/>
</dbReference>
<dbReference type="PANTHER" id="PTHR10782:SF4">
    <property type="entry name" value="TONALLI, ISOFORM E"/>
    <property type="match status" value="1"/>
</dbReference>
<feature type="compositionally biased region" description="Polar residues" evidence="5">
    <location>
        <begin position="642"/>
        <end position="699"/>
    </location>
</feature>
<dbReference type="Proteomes" id="UP000829685">
    <property type="component" value="Unassembled WGS sequence"/>
</dbReference>
<evidence type="ECO:0000313" key="7">
    <source>
        <dbReference type="EMBL" id="KAI1879156.1"/>
    </source>
</evidence>
<feature type="compositionally biased region" description="Low complexity" evidence="5">
    <location>
        <begin position="195"/>
        <end position="209"/>
    </location>
</feature>
<evidence type="ECO:0000256" key="5">
    <source>
        <dbReference type="SAM" id="MobiDB-lite"/>
    </source>
</evidence>
<feature type="compositionally biased region" description="Polar residues" evidence="5">
    <location>
        <begin position="76"/>
        <end position="86"/>
    </location>
</feature>
<sequence>MAPAGTGGHRTSSTRAASSDEHQLQTTNDTVNRFLGGRQRSWMTTARPVKPTPRPPNRPPRESLPEPQAFRPNGQRPPQQQHSALSTHLLWPQLPAPSDLLSVGAPSASAPSASAVLPSPAPSDEPSPAAYNPSAGVGPNDFSRNNRPAPGATTTAAAAAAATYAPVTEAHFLPVDGAGATYTDAHYTDGDYTEPAARAPAPRDTAVADGTVNPPEADAGSRISSAFSPASPASFAPHGPPHPNAPSPIPMTAALPQAPHVDPEPPAKRRRVGRNMSAAFLQHLHAAEVIDNHVRTQGGEDALEISVERPRYQLLRDACFAGDLFFVALHQVFCAWSSSNRIVHNLCVEGFHDTNLIDNAFGLMGTILKSNNKLRSQHAAFFINFPGPLDEILQEHDVYASTIHQVLNFLVRLSQHWMVASHEHRRLGYPLLMDELLSTFGLLSKILQSIVFRASRRALGVMDGMVGAEMDELFRQDQMTHLDGNGNFVPRMTQDFHKDPTNRLLISRFQTLIAQTRTAGQATLASQQQPQQTPQQQYQTQQQQYQQTIQHQHQQAPHQQYQQVHQQQHRQQPRPNVRQVGSQGVSAPPSHQSSPTTTYPGSVPTLPSTGQETQSPVNPYSPVVSNGNTFTTGGSFVPAQYQHPSTHVPTTTSGHASSPTHPYLSSNSPIQSPNASQGQPNQMRVTNTPNGGQFVQSPVNAPGYMQHLGRRASQQFVSVPSTRSPQMQTFNSVPTQRHGSGSPAQNSQNLLNTANQVPQTRTPGQASPVLPAEMAFQAPPQAQPGRNPISNSLTTAQSPANGMSMFGTPLSANIANGQASAGQQMRNQQRLANQQLLYQMSQMRQGIRQPPINRQAHQSSTNGSSMANLIRADNRIAQSQYPGDAYDRKSLEMSLHQAHLRSPRRLPRKLNEPTERYYQAVKRLALPATPIPQQQRLYSLQFYIPDTEHMSISRNKQVQGDSLPINFFWDGSIRMRLRTCLMRSSTTDVPENEWVLSETSWPEHIYMQLNTNVLTVKRKQHHAKDQPIEIGSFIRRGINELKISVPVPKDPALRALEKNKTPFIAVEVIETLSQSSIYALSNLGTASMVPTEETRAKIQKRLGGSSDPGDDEIAMVVSDLSINLADPFSYTLWAIPVRGKDCTHLECFDLETWLETRPRKKSCICGAKKSSDCSRCPKEPSMIDKWKCPLCQADARPYSLRIDGYLSEVREQLLARNLQKVKEIKVSADGSWQPVIPDDDSDFDSDDDTRPNGTTAKRPGHQLTHQSSAVEVIYLDDD</sequence>
<feature type="region of interest" description="Disordered" evidence="5">
    <location>
        <begin position="1"/>
        <end position="154"/>
    </location>
</feature>
<evidence type="ECO:0000313" key="8">
    <source>
        <dbReference type="Proteomes" id="UP000829685"/>
    </source>
</evidence>
<feature type="domain" description="SP-RING-type" evidence="6">
    <location>
        <begin position="1109"/>
        <end position="1215"/>
    </location>
</feature>
<dbReference type="PROSITE" id="PS51044">
    <property type="entry name" value="ZF_SP_RING"/>
    <property type="match status" value="1"/>
</dbReference>
<feature type="compositionally biased region" description="Low complexity" evidence="5">
    <location>
        <begin position="527"/>
        <end position="566"/>
    </location>
</feature>
<dbReference type="GO" id="GO:0061665">
    <property type="term" value="F:SUMO ligase activity"/>
    <property type="evidence" value="ECO:0007669"/>
    <property type="project" value="TreeGrafter"/>
</dbReference>
<proteinExistence type="predicted"/>
<dbReference type="PANTHER" id="PTHR10782">
    <property type="entry name" value="ZINC FINGER MIZ DOMAIN-CONTAINING PROTEIN"/>
    <property type="match status" value="1"/>
</dbReference>
<dbReference type="InterPro" id="IPR004181">
    <property type="entry name" value="Znf_MIZ"/>
</dbReference>
<feature type="region of interest" description="Disordered" evidence="5">
    <location>
        <begin position="191"/>
        <end position="270"/>
    </location>
</feature>
<feature type="compositionally biased region" description="Polar residues" evidence="5">
    <location>
        <begin position="581"/>
        <end position="634"/>
    </location>
</feature>
<protein>
    <recommendedName>
        <fullName evidence="6">SP-RING-type domain-containing protein</fullName>
    </recommendedName>
</protein>
<dbReference type="Gene3D" id="3.30.40.10">
    <property type="entry name" value="Zinc/RING finger domain, C3HC4 (zinc finger)"/>
    <property type="match status" value="1"/>
</dbReference>
<keyword evidence="2 4" id="KW-0863">Zinc-finger</keyword>
<reference evidence="7" key="1">
    <citation type="submission" date="2021-03" db="EMBL/GenBank/DDBJ databases">
        <title>Revisited historic fungal species revealed as producer of novel bioactive compounds through whole genome sequencing and comparative genomics.</title>
        <authorList>
            <person name="Vignolle G.A."/>
            <person name="Hochenegger N."/>
            <person name="Mach R.L."/>
            <person name="Mach-Aigner A.R."/>
            <person name="Javad Rahimi M."/>
            <person name="Salim K.A."/>
            <person name="Chan C.M."/>
            <person name="Lim L.B.L."/>
            <person name="Cai F."/>
            <person name="Druzhinina I.S."/>
            <person name="U'Ren J.M."/>
            <person name="Derntl C."/>
        </authorList>
    </citation>
    <scope>NUCLEOTIDE SEQUENCE</scope>
    <source>
        <strain evidence="7">TUCIM 5799</strain>
    </source>
</reference>
<comment type="caution">
    <text evidence="7">The sequence shown here is derived from an EMBL/GenBank/DDBJ whole genome shotgun (WGS) entry which is preliminary data.</text>
</comment>
<name>A0A9P9WUG2_9PEZI</name>
<keyword evidence="1" id="KW-0479">Metal-binding</keyword>
<gene>
    <name evidence="7" type="ORF">JX265_002110</name>
</gene>